<accession>A0A6A6YUJ1</accession>
<reference evidence="1 3" key="1">
    <citation type="journal article" date="2020" name="Stud. Mycol.">
        <title>101 Dothideomycetes genomes: a test case for predicting lifestyles and emergence of pathogens.</title>
        <authorList>
            <person name="Haridas S."/>
            <person name="Albert R."/>
            <person name="Binder M."/>
            <person name="Bloem J."/>
            <person name="Labutti K."/>
            <person name="Salamov A."/>
            <person name="Andreopoulos B."/>
            <person name="Baker S."/>
            <person name="Barry K."/>
            <person name="Bills G."/>
            <person name="Bluhm B."/>
            <person name="Cannon C."/>
            <person name="Castanera R."/>
            <person name="Culley D."/>
            <person name="Daum C."/>
            <person name="Ezra D."/>
            <person name="Gonzalez J."/>
            <person name="Henrissat B."/>
            <person name="Kuo A."/>
            <person name="Liang C."/>
            <person name="Lipzen A."/>
            <person name="Lutzoni F."/>
            <person name="Magnuson J."/>
            <person name="Mondo S."/>
            <person name="Nolan M."/>
            <person name="Ohm R."/>
            <person name="Pangilinan J."/>
            <person name="Park H.-J."/>
            <person name="Ramirez L."/>
            <person name="Alfaro M."/>
            <person name="Sun H."/>
            <person name="Tritt A."/>
            <person name="Yoshinaga Y."/>
            <person name="Zwiers L.-H."/>
            <person name="Turgeon B."/>
            <person name="Goodwin S."/>
            <person name="Spatafora J."/>
            <person name="Crous P."/>
            <person name="Grigoriev I."/>
        </authorList>
    </citation>
    <scope>NUCLEOTIDE SEQUENCE</scope>
    <source>
        <strain evidence="1 3">CBS 304.34</strain>
    </source>
</reference>
<reference evidence="3" key="2">
    <citation type="submission" date="2020-04" db="EMBL/GenBank/DDBJ databases">
        <authorList>
            <consortium name="NCBI Genome Project"/>
        </authorList>
    </citation>
    <scope>NUCLEOTIDE SEQUENCE</scope>
    <source>
        <strain evidence="3">CBS 304.34</strain>
    </source>
</reference>
<dbReference type="RefSeq" id="XP_033579017.1">
    <property type="nucleotide sequence ID" value="XM_033713785.1"/>
</dbReference>
<dbReference type="Proteomes" id="UP000504636">
    <property type="component" value="Unplaced"/>
</dbReference>
<evidence type="ECO:0000313" key="3">
    <source>
        <dbReference type="RefSeq" id="XP_033579017.1"/>
    </source>
</evidence>
<reference evidence="3" key="3">
    <citation type="submission" date="2025-04" db="UniProtKB">
        <authorList>
            <consortium name="RefSeq"/>
        </authorList>
    </citation>
    <scope>IDENTIFICATION</scope>
    <source>
        <strain evidence="3">CBS 304.34</strain>
    </source>
</reference>
<evidence type="ECO:0000313" key="2">
    <source>
        <dbReference type="Proteomes" id="UP000504636"/>
    </source>
</evidence>
<dbReference type="EMBL" id="MU003697">
    <property type="protein sequence ID" value="KAF2812053.1"/>
    <property type="molecule type" value="Genomic_DNA"/>
</dbReference>
<dbReference type="AlphaFoldDB" id="A0A6A6YUJ1"/>
<organism evidence="1">
    <name type="scientific">Mytilinidion resinicola</name>
    <dbReference type="NCBI Taxonomy" id="574789"/>
    <lineage>
        <taxon>Eukaryota</taxon>
        <taxon>Fungi</taxon>
        <taxon>Dikarya</taxon>
        <taxon>Ascomycota</taxon>
        <taxon>Pezizomycotina</taxon>
        <taxon>Dothideomycetes</taxon>
        <taxon>Pleosporomycetidae</taxon>
        <taxon>Mytilinidiales</taxon>
        <taxon>Mytilinidiaceae</taxon>
        <taxon>Mytilinidion</taxon>
    </lineage>
</organism>
<dbReference type="GeneID" id="54454678"/>
<evidence type="ECO:0000313" key="1">
    <source>
        <dbReference type="EMBL" id="KAF2812053.1"/>
    </source>
</evidence>
<protein>
    <submittedName>
        <fullName evidence="1 3">Uncharacterized protein</fullName>
    </submittedName>
</protein>
<keyword evidence="2" id="KW-1185">Reference proteome</keyword>
<name>A0A6A6YUJ1_9PEZI</name>
<sequence length="283" mass="32905">MAAKKTISTRLQFNTFPRVKSLQCDARECRRKAVQLLKEAYLMDEDAMIVASHQRGISWRQVREAYDVSRAISLDFASKIYATLPRELRDMIYKQCFPERVKVELVYYQHEVRDMMGRPNYLFANWVGENVAKEALEAFYKNVMFEFDSRSEPEISLWGSLHSDAFGFGIFPIRYLRHVCLSVKDDQEMAKFPDYAMDNDAYEGSSSTLKRRLSGGRPLSFNDRMRLFPVECDNTRRRLHLLTMMDFKATLRLEVGPSSEPPELRHLLHMSSNSVNEVGTLLS</sequence>
<dbReference type="OrthoDB" id="3763466at2759"/>
<proteinExistence type="predicted"/>
<gene>
    <name evidence="1 3" type="ORF">BDZ99DRAFT_260278</name>
</gene>